<gene>
    <name evidence="2" type="ORF">SAMN04487961_1023</name>
</gene>
<dbReference type="InterPro" id="IPR011101">
    <property type="entry name" value="DUF5131"/>
</dbReference>
<sequence length="359" mass="40657">MGLKTGIEWTESTWNPIRGCSRVSEGCRNCYAETVAKRFSSPGQPYEGLIAKGGQWNGQVSLVEHKLDEPCRWTKPRRIFVNSMSDLFHPDVSFEEIAGIFGIMAAASWHTFQVLTKRPERMLEFFQWIDDHPERPLFDSKQLQQKFPDHDWRPFFLADKASQILPSKGESLRVELRDGWPLKNVWLGVSVEDQATANERIPLLLSAPAAVRWISAEPLLGSVMLRPFLKRGDHELREMDPMAAAMLSQGEQEGSAWVRPAIDWVVVGGESGTNARPMHPDWARTLRDQCQEAGVPFLFKQWGEFAPSPDGGLPDDLPDSAGYYFDPPHPPGKTWRFGKKRAGRLLDGETWNQYPGVDQ</sequence>
<dbReference type="OrthoDB" id="9787478at2"/>
<dbReference type="RefSeq" id="WP_091999714.1">
    <property type="nucleotide sequence ID" value="NZ_FOUR01000002.1"/>
</dbReference>
<organism evidence="2 3">
    <name type="scientific">Marinobacter pelagius</name>
    <dbReference type="NCBI Taxonomy" id="379482"/>
    <lineage>
        <taxon>Bacteria</taxon>
        <taxon>Pseudomonadati</taxon>
        <taxon>Pseudomonadota</taxon>
        <taxon>Gammaproteobacteria</taxon>
        <taxon>Pseudomonadales</taxon>
        <taxon>Marinobacteraceae</taxon>
        <taxon>Marinobacter</taxon>
    </lineage>
</organism>
<accession>A0A1I4T6Z1</accession>
<keyword evidence="3" id="KW-1185">Reference proteome</keyword>
<evidence type="ECO:0000313" key="2">
    <source>
        <dbReference type="EMBL" id="SFM72337.1"/>
    </source>
</evidence>
<dbReference type="Pfam" id="PF07505">
    <property type="entry name" value="DUF5131"/>
    <property type="match status" value="1"/>
</dbReference>
<protein>
    <submittedName>
        <fullName evidence="2">Protein gp37</fullName>
    </submittedName>
</protein>
<evidence type="ECO:0000256" key="1">
    <source>
        <dbReference type="SAM" id="MobiDB-lite"/>
    </source>
</evidence>
<dbReference type="Proteomes" id="UP000199339">
    <property type="component" value="Unassembled WGS sequence"/>
</dbReference>
<reference evidence="3" key="1">
    <citation type="submission" date="2016-10" db="EMBL/GenBank/DDBJ databases">
        <authorList>
            <person name="Varghese N."/>
            <person name="Submissions S."/>
        </authorList>
    </citation>
    <scope>NUCLEOTIDE SEQUENCE [LARGE SCALE GENOMIC DNA]</scope>
    <source>
        <strain evidence="3">CGMCC 1.6775</strain>
    </source>
</reference>
<feature type="region of interest" description="Disordered" evidence="1">
    <location>
        <begin position="318"/>
        <end position="337"/>
    </location>
</feature>
<proteinExistence type="predicted"/>
<name>A0A1I4T6Z1_9GAMM</name>
<dbReference type="AlphaFoldDB" id="A0A1I4T6Z1"/>
<dbReference type="EMBL" id="FOUR01000002">
    <property type="protein sequence ID" value="SFM72337.1"/>
    <property type="molecule type" value="Genomic_DNA"/>
</dbReference>
<evidence type="ECO:0000313" key="3">
    <source>
        <dbReference type="Proteomes" id="UP000199339"/>
    </source>
</evidence>